<gene>
    <name evidence="2" type="ORF">H6P81_003475</name>
</gene>
<dbReference type="Pfam" id="PF02519">
    <property type="entry name" value="Auxin_inducible"/>
    <property type="match status" value="1"/>
</dbReference>
<dbReference type="AlphaFoldDB" id="A0AAV7FG00"/>
<comment type="similarity">
    <text evidence="1">Belongs to the ARG7 family.</text>
</comment>
<dbReference type="PANTHER" id="PTHR31929">
    <property type="entry name" value="SAUR-LIKE AUXIN-RESPONSIVE PROTEIN FAMILY-RELATED"/>
    <property type="match status" value="1"/>
</dbReference>
<keyword evidence="3" id="KW-1185">Reference proteome</keyword>
<dbReference type="Proteomes" id="UP000825729">
    <property type="component" value="Unassembled WGS sequence"/>
</dbReference>
<proteinExistence type="inferred from homology"/>
<comment type="caution">
    <text evidence="2">The sequence shown here is derived from an EMBL/GenBank/DDBJ whole genome shotgun (WGS) entry which is preliminary data.</text>
</comment>
<dbReference type="InterPro" id="IPR003676">
    <property type="entry name" value="SAUR_fam"/>
</dbReference>
<name>A0AAV7FG00_ARIFI</name>
<accession>A0AAV7FG00</accession>
<reference evidence="2 3" key="1">
    <citation type="submission" date="2021-07" db="EMBL/GenBank/DDBJ databases">
        <title>The Aristolochia fimbriata genome: insights into angiosperm evolution, floral development and chemical biosynthesis.</title>
        <authorList>
            <person name="Jiao Y."/>
        </authorList>
    </citation>
    <scope>NUCLEOTIDE SEQUENCE [LARGE SCALE GENOMIC DNA]</scope>
    <source>
        <strain evidence="2">IBCAS-2021</strain>
        <tissue evidence="2">Leaf</tissue>
    </source>
</reference>
<evidence type="ECO:0000313" key="3">
    <source>
        <dbReference type="Proteomes" id="UP000825729"/>
    </source>
</evidence>
<evidence type="ECO:0008006" key="4">
    <source>
        <dbReference type="Google" id="ProtNLM"/>
    </source>
</evidence>
<organism evidence="2 3">
    <name type="scientific">Aristolochia fimbriata</name>
    <name type="common">White veined hardy Dutchman's pipe vine</name>
    <dbReference type="NCBI Taxonomy" id="158543"/>
    <lineage>
        <taxon>Eukaryota</taxon>
        <taxon>Viridiplantae</taxon>
        <taxon>Streptophyta</taxon>
        <taxon>Embryophyta</taxon>
        <taxon>Tracheophyta</taxon>
        <taxon>Spermatophyta</taxon>
        <taxon>Magnoliopsida</taxon>
        <taxon>Magnoliidae</taxon>
        <taxon>Piperales</taxon>
        <taxon>Aristolochiaceae</taxon>
        <taxon>Aristolochia</taxon>
    </lineage>
</organism>
<dbReference type="GO" id="GO:0009733">
    <property type="term" value="P:response to auxin"/>
    <property type="evidence" value="ECO:0007669"/>
    <property type="project" value="InterPro"/>
</dbReference>
<sequence>MGIHLPGIHVHAKQIIRRSASKERPCSRSSVPRGHFAVYVGESKKRFVIPISFLKHPLFRRLLSMTEEEFGFGYQNGGLVIPCDEETFAALTSHLYDCEV</sequence>
<evidence type="ECO:0000313" key="2">
    <source>
        <dbReference type="EMBL" id="KAG9458967.1"/>
    </source>
</evidence>
<protein>
    <recommendedName>
        <fullName evidence="4">Small auxin up regulated protein</fullName>
    </recommendedName>
</protein>
<dbReference type="EMBL" id="JAINDJ010000002">
    <property type="protein sequence ID" value="KAG9458967.1"/>
    <property type="molecule type" value="Genomic_DNA"/>
</dbReference>
<evidence type="ECO:0000256" key="1">
    <source>
        <dbReference type="ARBA" id="ARBA00006974"/>
    </source>
</evidence>